<dbReference type="EMBL" id="BRXZ01001500">
    <property type="protein sequence ID" value="GMH72694.1"/>
    <property type="molecule type" value="Genomic_DNA"/>
</dbReference>
<evidence type="ECO:0000313" key="2">
    <source>
        <dbReference type="EMBL" id="GMH72694.1"/>
    </source>
</evidence>
<evidence type="ECO:0000256" key="1">
    <source>
        <dbReference type="SAM" id="Phobius"/>
    </source>
</evidence>
<feature type="non-terminal residue" evidence="2">
    <location>
        <position position="1"/>
    </location>
</feature>
<dbReference type="Proteomes" id="UP001165082">
    <property type="component" value="Unassembled WGS sequence"/>
</dbReference>
<gene>
    <name evidence="2" type="ORF">TrRE_jg11652</name>
</gene>
<feature type="transmembrane region" description="Helical" evidence="1">
    <location>
        <begin position="61"/>
        <end position="79"/>
    </location>
</feature>
<organism evidence="2 3">
    <name type="scientific">Triparma retinervis</name>
    <dbReference type="NCBI Taxonomy" id="2557542"/>
    <lineage>
        <taxon>Eukaryota</taxon>
        <taxon>Sar</taxon>
        <taxon>Stramenopiles</taxon>
        <taxon>Ochrophyta</taxon>
        <taxon>Bolidophyceae</taxon>
        <taxon>Parmales</taxon>
        <taxon>Triparmaceae</taxon>
        <taxon>Triparma</taxon>
    </lineage>
</organism>
<comment type="caution">
    <text evidence="2">The sequence shown here is derived from an EMBL/GenBank/DDBJ whole genome shotgun (WGS) entry which is preliminary data.</text>
</comment>
<keyword evidence="1" id="KW-1133">Transmembrane helix</keyword>
<accession>A0A9W7E8W7</accession>
<keyword evidence="3" id="KW-1185">Reference proteome</keyword>
<feature type="transmembrane region" description="Helical" evidence="1">
    <location>
        <begin position="100"/>
        <end position="118"/>
    </location>
</feature>
<dbReference type="OrthoDB" id="193194at2759"/>
<reference evidence="2" key="1">
    <citation type="submission" date="2022-07" db="EMBL/GenBank/DDBJ databases">
        <title>Genome analysis of Parmales, a sister group of diatoms, reveals the evolutionary specialization of diatoms from phago-mixotrophs to photoautotrophs.</title>
        <authorList>
            <person name="Ban H."/>
            <person name="Sato S."/>
            <person name="Yoshikawa S."/>
            <person name="Kazumasa Y."/>
            <person name="Nakamura Y."/>
            <person name="Ichinomiya M."/>
            <person name="Saitoh K."/>
            <person name="Sato N."/>
            <person name="Blanc-Mathieu R."/>
            <person name="Endo H."/>
            <person name="Kuwata A."/>
            <person name="Ogata H."/>
        </authorList>
    </citation>
    <scope>NUCLEOTIDE SEQUENCE</scope>
</reference>
<protein>
    <submittedName>
        <fullName evidence="2">Uncharacterized protein</fullName>
    </submittedName>
</protein>
<sequence length="227" mass="25296">MIDPKTSAKKKKVSPMDKVTFLATAGSFLRTVWVVNTFTGRNHDSQMFGNIGDALLVKIPQIVWLSGVLYLVLVWKMLLVQSETMSKGNKDSIVKLEKSVGKATFALFIFMMPLYLLGNAGFPQLLGLADLILIFAAIFLVFKGLFFATKLTKALGGETADESRKTLIKTITKTVYVMSISCLSGTALSVYLLFVFDRTQKDANVTLTMIFWFYFHFICEGGICYSM</sequence>
<keyword evidence="1" id="KW-0472">Membrane</keyword>
<name>A0A9W7E8W7_9STRA</name>
<dbReference type="AlphaFoldDB" id="A0A9W7E8W7"/>
<feature type="transmembrane region" description="Helical" evidence="1">
    <location>
        <begin position="174"/>
        <end position="194"/>
    </location>
</feature>
<evidence type="ECO:0000313" key="3">
    <source>
        <dbReference type="Proteomes" id="UP001165082"/>
    </source>
</evidence>
<feature type="transmembrane region" description="Helical" evidence="1">
    <location>
        <begin position="124"/>
        <end position="146"/>
    </location>
</feature>
<proteinExistence type="predicted"/>
<keyword evidence="1" id="KW-0812">Transmembrane</keyword>
<feature type="transmembrane region" description="Helical" evidence="1">
    <location>
        <begin position="206"/>
        <end position="225"/>
    </location>
</feature>